<feature type="compositionally biased region" description="Basic and acidic residues" evidence="1">
    <location>
        <begin position="237"/>
        <end position="247"/>
    </location>
</feature>
<evidence type="ECO:0000313" key="4">
    <source>
        <dbReference type="Proteomes" id="UP000275078"/>
    </source>
</evidence>
<keyword evidence="2" id="KW-0732">Signal</keyword>
<accession>A0A3N4IT61</accession>
<dbReference type="EMBL" id="ML119646">
    <property type="protein sequence ID" value="RPA87441.1"/>
    <property type="molecule type" value="Genomic_DNA"/>
</dbReference>
<feature type="region of interest" description="Disordered" evidence="1">
    <location>
        <begin position="188"/>
        <end position="255"/>
    </location>
</feature>
<proteinExistence type="predicted"/>
<name>A0A3N4IT61_ASCIM</name>
<feature type="compositionally biased region" description="Basic and acidic residues" evidence="1">
    <location>
        <begin position="188"/>
        <end position="200"/>
    </location>
</feature>
<feature type="chain" id="PRO_5018158692" description="Ecp2 effector protein domain-containing protein" evidence="2">
    <location>
        <begin position="20"/>
        <end position="272"/>
    </location>
</feature>
<gene>
    <name evidence="3" type="ORF">BJ508DRAFT_300712</name>
</gene>
<sequence>MLPNPTALLTLAFLQFCLAARPYNCSPKLGDLNCKTSPGKYIVYEPTLEVDGYWHDKAANVDCFTNVDSGHTSHCLLALKNILDHPTVPRNGAGTEEECLKPKVGLVKTGHPDYPEYLQGIQLEGKHDDCAVTITQLGHDSPCIPKKEIEDAFNRIVNACGSTDHGRLAGATSGKGFSMMKVGRLHEEDMDTTGHKESHLTTHTGPGKESYRASYKSQKGTGLVNAKSGLSPSSDNSHGDSSSHSDGSELQDLDLLSDIRERFPALFEGRTA</sequence>
<evidence type="ECO:0000313" key="3">
    <source>
        <dbReference type="EMBL" id="RPA87441.1"/>
    </source>
</evidence>
<feature type="signal peptide" evidence="2">
    <location>
        <begin position="1"/>
        <end position="19"/>
    </location>
</feature>
<keyword evidence="4" id="KW-1185">Reference proteome</keyword>
<dbReference type="AlphaFoldDB" id="A0A3N4IT61"/>
<evidence type="ECO:0000256" key="1">
    <source>
        <dbReference type="SAM" id="MobiDB-lite"/>
    </source>
</evidence>
<dbReference type="Proteomes" id="UP000275078">
    <property type="component" value="Unassembled WGS sequence"/>
</dbReference>
<organism evidence="3 4">
    <name type="scientific">Ascobolus immersus RN42</name>
    <dbReference type="NCBI Taxonomy" id="1160509"/>
    <lineage>
        <taxon>Eukaryota</taxon>
        <taxon>Fungi</taxon>
        <taxon>Dikarya</taxon>
        <taxon>Ascomycota</taxon>
        <taxon>Pezizomycotina</taxon>
        <taxon>Pezizomycetes</taxon>
        <taxon>Pezizales</taxon>
        <taxon>Ascobolaceae</taxon>
        <taxon>Ascobolus</taxon>
    </lineage>
</organism>
<evidence type="ECO:0008006" key="5">
    <source>
        <dbReference type="Google" id="ProtNLM"/>
    </source>
</evidence>
<reference evidence="3 4" key="1">
    <citation type="journal article" date="2018" name="Nat. Ecol. Evol.">
        <title>Pezizomycetes genomes reveal the molecular basis of ectomycorrhizal truffle lifestyle.</title>
        <authorList>
            <person name="Murat C."/>
            <person name="Payen T."/>
            <person name="Noel B."/>
            <person name="Kuo A."/>
            <person name="Morin E."/>
            <person name="Chen J."/>
            <person name="Kohler A."/>
            <person name="Krizsan K."/>
            <person name="Balestrini R."/>
            <person name="Da Silva C."/>
            <person name="Montanini B."/>
            <person name="Hainaut M."/>
            <person name="Levati E."/>
            <person name="Barry K.W."/>
            <person name="Belfiori B."/>
            <person name="Cichocki N."/>
            <person name="Clum A."/>
            <person name="Dockter R.B."/>
            <person name="Fauchery L."/>
            <person name="Guy J."/>
            <person name="Iotti M."/>
            <person name="Le Tacon F."/>
            <person name="Lindquist E.A."/>
            <person name="Lipzen A."/>
            <person name="Malagnac F."/>
            <person name="Mello A."/>
            <person name="Molinier V."/>
            <person name="Miyauchi S."/>
            <person name="Poulain J."/>
            <person name="Riccioni C."/>
            <person name="Rubini A."/>
            <person name="Sitrit Y."/>
            <person name="Splivallo R."/>
            <person name="Traeger S."/>
            <person name="Wang M."/>
            <person name="Zifcakova L."/>
            <person name="Wipf D."/>
            <person name="Zambonelli A."/>
            <person name="Paolocci F."/>
            <person name="Nowrousian M."/>
            <person name="Ottonello S."/>
            <person name="Baldrian P."/>
            <person name="Spatafora J.W."/>
            <person name="Henrissat B."/>
            <person name="Nagy L.G."/>
            <person name="Aury J.M."/>
            <person name="Wincker P."/>
            <person name="Grigoriev I.V."/>
            <person name="Bonfante P."/>
            <person name="Martin F.M."/>
        </authorList>
    </citation>
    <scope>NUCLEOTIDE SEQUENCE [LARGE SCALE GENOMIC DNA]</scope>
    <source>
        <strain evidence="3 4">RN42</strain>
    </source>
</reference>
<protein>
    <recommendedName>
        <fullName evidence="5">Ecp2 effector protein domain-containing protein</fullName>
    </recommendedName>
</protein>
<evidence type="ECO:0000256" key="2">
    <source>
        <dbReference type="SAM" id="SignalP"/>
    </source>
</evidence>